<reference evidence="2 3" key="1">
    <citation type="submission" date="2015-07" db="EMBL/GenBank/DDBJ databases">
        <title>The genome of Eufriesea mexicana.</title>
        <authorList>
            <person name="Pan H."/>
            <person name="Kapheim K."/>
        </authorList>
    </citation>
    <scope>NUCLEOTIDE SEQUENCE [LARGE SCALE GENOMIC DNA]</scope>
    <source>
        <strain evidence="2">0111107269</strain>
        <tissue evidence="2">Whole body</tissue>
    </source>
</reference>
<dbReference type="Proteomes" id="UP000250275">
    <property type="component" value="Unassembled WGS sequence"/>
</dbReference>
<feature type="region of interest" description="Disordered" evidence="1">
    <location>
        <begin position="1"/>
        <end position="21"/>
    </location>
</feature>
<keyword evidence="3" id="KW-1185">Reference proteome</keyword>
<proteinExistence type="predicted"/>
<sequence length="87" mass="10010">MRLTEKSACNPRDNSKSFRERTEHSLVAICPTLLGISREESGLNGRNFAEISLFPSWHLANHLETRDYPLLRRFHGLRSFTDVVTLP</sequence>
<organism evidence="2 3">
    <name type="scientific">Eufriesea mexicana</name>
    <dbReference type="NCBI Taxonomy" id="516756"/>
    <lineage>
        <taxon>Eukaryota</taxon>
        <taxon>Metazoa</taxon>
        <taxon>Ecdysozoa</taxon>
        <taxon>Arthropoda</taxon>
        <taxon>Hexapoda</taxon>
        <taxon>Insecta</taxon>
        <taxon>Pterygota</taxon>
        <taxon>Neoptera</taxon>
        <taxon>Endopterygota</taxon>
        <taxon>Hymenoptera</taxon>
        <taxon>Apocrita</taxon>
        <taxon>Aculeata</taxon>
        <taxon>Apoidea</taxon>
        <taxon>Anthophila</taxon>
        <taxon>Apidae</taxon>
        <taxon>Eufriesea</taxon>
    </lineage>
</organism>
<gene>
    <name evidence="2" type="ORF">WN48_00847</name>
</gene>
<evidence type="ECO:0000256" key="1">
    <source>
        <dbReference type="SAM" id="MobiDB-lite"/>
    </source>
</evidence>
<name>A0A310S8F8_9HYME</name>
<accession>A0A310S8F8</accession>
<protein>
    <submittedName>
        <fullName evidence="2">Uncharacterized protein</fullName>
    </submittedName>
</protein>
<dbReference type="EMBL" id="KQ770980">
    <property type="protein sequence ID" value="OAD52561.1"/>
    <property type="molecule type" value="Genomic_DNA"/>
</dbReference>
<evidence type="ECO:0000313" key="2">
    <source>
        <dbReference type="EMBL" id="OAD52561.1"/>
    </source>
</evidence>
<evidence type="ECO:0000313" key="3">
    <source>
        <dbReference type="Proteomes" id="UP000250275"/>
    </source>
</evidence>
<dbReference type="AlphaFoldDB" id="A0A310S8F8"/>